<gene>
    <name evidence="2" type="ORF">AQPW35_03580</name>
</gene>
<sequence>MERDTAQPQGCTNFKLRQLLRSVSRLYDAEMAQAGLKTTQFSLLSHVLSLGPIAPSALAERMGMDASTLTRNLRPLVDKGWVLQGPGADARSRLITITPTGTAKQAEARQHWKRAQLALNARLGTAQVAQLHQLMDDVQHSLQDLPVPITEDAGA</sequence>
<dbReference type="Gene3D" id="1.10.10.10">
    <property type="entry name" value="Winged helix-like DNA-binding domain superfamily/Winged helix DNA-binding domain"/>
    <property type="match status" value="1"/>
</dbReference>
<dbReference type="RefSeq" id="WP_137731041.1">
    <property type="nucleotide sequence ID" value="NZ_BJCL01000001.1"/>
</dbReference>
<dbReference type="InterPro" id="IPR036390">
    <property type="entry name" value="WH_DNA-bd_sf"/>
</dbReference>
<dbReference type="InterPro" id="IPR039422">
    <property type="entry name" value="MarR/SlyA-like"/>
</dbReference>
<dbReference type="GO" id="GO:0003700">
    <property type="term" value="F:DNA-binding transcription factor activity"/>
    <property type="evidence" value="ECO:0007669"/>
    <property type="project" value="InterPro"/>
</dbReference>
<dbReference type="InterPro" id="IPR036388">
    <property type="entry name" value="WH-like_DNA-bd_sf"/>
</dbReference>
<evidence type="ECO:0000313" key="2">
    <source>
        <dbReference type="EMBL" id="GCL61277.1"/>
    </source>
</evidence>
<evidence type="ECO:0000259" key="1">
    <source>
        <dbReference type="PROSITE" id="PS50995"/>
    </source>
</evidence>
<protein>
    <submittedName>
        <fullName evidence="2">Transcriptional regulator</fullName>
    </submittedName>
</protein>
<dbReference type="EMBL" id="BJCL01000001">
    <property type="protein sequence ID" value="GCL61277.1"/>
    <property type="molecule type" value="Genomic_DNA"/>
</dbReference>
<dbReference type="PROSITE" id="PS50995">
    <property type="entry name" value="HTH_MARR_2"/>
    <property type="match status" value="1"/>
</dbReference>
<reference evidence="3" key="1">
    <citation type="submission" date="2019-03" db="EMBL/GenBank/DDBJ databases">
        <title>Aquabacterium pictum sp.nov., the first bacteriochlorophyll a-containing freshwater bacterium in the genus Aquabacterium of the class Betaproteobacteria.</title>
        <authorList>
            <person name="Hirose S."/>
            <person name="Tank M."/>
            <person name="Hara E."/>
            <person name="Tamaki H."/>
            <person name="Takaichi S."/>
            <person name="Haruta S."/>
            <person name="Hanada S."/>
        </authorList>
    </citation>
    <scope>NUCLEOTIDE SEQUENCE [LARGE SCALE GENOMIC DNA]</scope>
    <source>
        <strain evidence="3">W35</strain>
    </source>
</reference>
<evidence type="ECO:0000313" key="3">
    <source>
        <dbReference type="Proteomes" id="UP000301751"/>
    </source>
</evidence>
<dbReference type="PANTHER" id="PTHR33164">
    <property type="entry name" value="TRANSCRIPTIONAL REGULATOR, MARR FAMILY"/>
    <property type="match status" value="1"/>
</dbReference>
<dbReference type="GO" id="GO:0006950">
    <property type="term" value="P:response to stress"/>
    <property type="evidence" value="ECO:0007669"/>
    <property type="project" value="TreeGrafter"/>
</dbReference>
<accession>A0A480ALJ9</accession>
<dbReference type="Proteomes" id="UP000301751">
    <property type="component" value="Unassembled WGS sequence"/>
</dbReference>
<dbReference type="Pfam" id="PF12802">
    <property type="entry name" value="MarR_2"/>
    <property type="match status" value="1"/>
</dbReference>
<dbReference type="PANTHER" id="PTHR33164:SF105">
    <property type="entry name" value="TRANSCRIPTIONAL REPRESSOR PROTEIN-RELATED"/>
    <property type="match status" value="1"/>
</dbReference>
<organism evidence="2 3">
    <name type="scientific">Pseudaquabacterium pictum</name>
    <dbReference type="NCBI Taxonomy" id="2315236"/>
    <lineage>
        <taxon>Bacteria</taxon>
        <taxon>Pseudomonadati</taxon>
        <taxon>Pseudomonadota</taxon>
        <taxon>Betaproteobacteria</taxon>
        <taxon>Burkholderiales</taxon>
        <taxon>Sphaerotilaceae</taxon>
        <taxon>Pseudaquabacterium</taxon>
    </lineage>
</organism>
<dbReference type="AlphaFoldDB" id="A0A480ALJ9"/>
<feature type="domain" description="HTH marR-type" evidence="1">
    <location>
        <begin position="13"/>
        <end position="140"/>
    </location>
</feature>
<name>A0A480ALJ9_9BURK</name>
<keyword evidence="3" id="KW-1185">Reference proteome</keyword>
<comment type="caution">
    <text evidence="2">The sequence shown here is derived from an EMBL/GenBank/DDBJ whole genome shotgun (WGS) entry which is preliminary data.</text>
</comment>
<dbReference type="OrthoDB" id="8964931at2"/>
<dbReference type="SMART" id="SM00347">
    <property type="entry name" value="HTH_MARR"/>
    <property type="match status" value="1"/>
</dbReference>
<dbReference type="SUPFAM" id="SSF46785">
    <property type="entry name" value="Winged helix' DNA-binding domain"/>
    <property type="match status" value="1"/>
</dbReference>
<dbReference type="InterPro" id="IPR000835">
    <property type="entry name" value="HTH_MarR-typ"/>
</dbReference>
<proteinExistence type="predicted"/>